<dbReference type="Proteomes" id="UP000541444">
    <property type="component" value="Unassembled WGS sequence"/>
</dbReference>
<dbReference type="AlphaFoldDB" id="A0A7J7M0K0"/>
<sequence length="75" mass="8928">MQVPFMSRTCKVGKQQQSLFFSLKALDKYKFEQSLEHTSEFIERLEKELEEYHKHVARYRRGKEAAMEDSLGDNV</sequence>
<dbReference type="PANTHER" id="PTHR31426">
    <property type="entry name" value="GROUP II INTRON SPLICING FACTOR CRS1-LIKE"/>
    <property type="match status" value="1"/>
</dbReference>
<evidence type="ECO:0000313" key="2">
    <source>
        <dbReference type="EMBL" id="KAF6148334.1"/>
    </source>
</evidence>
<dbReference type="PANTHER" id="PTHR31426:SF3">
    <property type="entry name" value="OS06G0304500 PROTEIN"/>
    <property type="match status" value="1"/>
</dbReference>
<accession>A0A7J7M0K0</accession>
<protein>
    <submittedName>
        <fullName evidence="2">Uncharacterized protein</fullName>
    </submittedName>
</protein>
<name>A0A7J7M0K0_9MAGN</name>
<dbReference type="EMBL" id="JACGCM010001848">
    <property type="protein sequence ID" value="KAF6148334.1"/>
    <property type="molecule type" value="Genomic_DNA"/>
</dbReference>
<evidence type="ECO:0000313" key="3">
    <source>
        <dbReference type="Proteomes" id="UP000541444"/>
    </source>
</evidence>
<keyword evidence="1" id="KW-0175">Coiled coil</keyword>
<proteinExistence type="predicted"/>
<comment type="caution">
    <text evidence="2">The sequence shown here is derived from an EMBL/GenBank/DDBJ whole genome shotgun (WGS) entry which is preliminary data.</text>
</comment>
<evidence type="ECO:0000256" key="1">
    <source>
        <dbReference type="SAM" id="Coils"/>
    </source>
</evidence>
<gene>
    <name evidence="2" type="ORF">GIB67_025553</name>
</gene>
<feature type="coiled-coil region" evidence="1">
    <location>
        <begin position="35"/>
        <end position="62"/>
    </location>
</feature>
<keyword evidence="3" id="KW-1185">Reference proteome</keyword>
<dbReference type="InterPro" id="IPR040286">
    <property type="entry name" value="At3g25440-like"/>
</dbReference>
<reference evidence="2 3" key="1">
    <citation type="journal article" date="2020" name="IScience">
        <title>Genome Sequencing of the Endangered Kingdonia uniflora (Circaeasteraceae, Ranunculales) Reveals Potential Mechanisms of Evolutionary Specialization.</title>
        <authorList>
            <person name="Sun Y."/>
            <person name="Deng T."/>
            <person name="Zhang A."/>
            <person name="Moore M.J."/>
            <person name="Landis J.B."/>
            <person name="Lin N."/>
            <person name="Zhang H."/>
            <person name="Zhang X."/>
            <person name="Huang J."/>
            <person name="Zhang X."/>
            <person name="Sun H."/>
            <person name="Wang H."/>
        </authorList>
    </citation>
    <scope>NUCLEOTIDE SEQUENCE [LARGE SCALE GENOMIC DNA]</scope>
    <source>
        <strain evidence="2">TB1705</strain>
        <tissue evidence="2">Leaf</tissue>
    </source>
</reference>
<organism evidence="2 3">
    <name type="scientific">Kingdonia uniflora</name>
    <dbReference type="NCBI Taxonomy" id="39325"/>
    <lineage>
        <taxon>Eukaryota</taxon>
        <taxon>Viridiplantae</taxon>
        <taxon>Streptophyta</taxon>
        <taxon>Embryophyta</taxon>
        <taxon>Tracheophyta</taxon>
        <taxon>Spermatophyta</taxon>
        <taxon>Magnoliopsida</taxon>
        <taxon>Ranunculales</taxon>
        <taxon>Circaeasteraceae</taxon>
        <taxon>Kingdonia</taxon>
    </lineage>
</organism>